<name>A0A3S9SKP7_EIKCO</name>
<evidence type="ECO:0000256" key="7">
    <source>
        <dbReference type="ARBA" id="ARBA00022723"/>
    </source>
</evidence>
<evidence type="ECO:0000256" key="6">
    <source>
        <dbReference type="ARBA" id="ARBA00022692"/>
    </source>
</evidence>
<evidence type="ECO:0000256" key="12">
    <source>
        <dbReference type="ARBA" id="ARBA00037975"/>
    </source>
</evidence>
<gene>
    <name evidence="15" type="ORF">ELB75_08180</name>
</gene>
<evidence type="ECO:0000256" key="3">
    <source>
        <dbReference type="ARBA" id="ARBA00022448"/>
    </source>
</evidence>
<dbReference type="PANTHER" id="PTHR30529">
    <property type="entry name" value="CYTOCHROME B561"/>
    <property type="match status" value="1"/>
</dbReference>
<feature type="transmembrane region" description="Helical" evidence="13">
    <location>
        <begin position="80"/>
        <end position="98"/>
    </location>
</feature>
<accession>A0A3S9SKP7</accession>
<keyword evidence="10" id="KW-0408">Iron</keyword>
<keyword evidence="9 13" id="KW-1133">Transmembrane helix</keyword>
<evidence type="ECO:0000256" key="11">
    <source>
        <dbReference type="ARBA" id="ARBA00023136"/>
    </source>
</evidence>
<evidence type="ECO:0000256" key="1">
    <source>
        <dbReference type="ARBA" id="ARBA00001970"/>
    </source>
</evidence>
<evidence type="ECO:0000256" key="10">
    <source>
        <dbReference type="ARBA" id="ARBA00023004"/>
    </source>
</evidence>
<feature type="domain" description="Cytochrome b561 bacterial/Ni-hydrogenase" evidence="14">
    <location>
        <begin position="8"/>
        <end position="168"/>
    </location>
</feature>
<keyword evidence="8" id="KW-0249">Electron transport</keyword>
<keyword evidence="11 13" id="KW-0472">Membrane</keyword>
<evidence type="ECO:0000256" key="2">
    <source>
        <dbReference type="ARBA" id="ARBA00004651"/>
    </source>
</evidence>
<sequence>MKDTPQYYGTLSRFFHWLMAAMFAFMLCTAAMWNINEKYYSLMGYHKSVGFLLLVLVALRLVWALANWRNRPHGSLAVKLGHAALYVLMAAVPVVAMIRQYGSARGDLEVFGITVMHKIDQPIEWMTQLGNAAHGKLAYLLFVLAFGHIAMAVLHQLRGEKIINRMAGKPAVGGE</sequence>
<reference evidence="15 16" key="1">
    <citation type="submission" date="2018-12" db="EMBL/GenBank/DDBJ databases">
        <title>Genome sequencing of Eikenella corrodens KCOM 3110 (= JS217).</title>
        <authorList>
            <person name="Koo J.-K."/>
            <person name="Park S.-N."/>
            <person name="Lim Y.K."/>
        </authorList>
    </citation>
    <scope>NUCLEOTIDE SEQUENCE [LARGE SCALE GENOMIC DNA]</scope>
    <source>
        <strain evidence="15 16">KCOM 3110</strain>
    </source>
</reference>
<evidence type="ECO:0000313" key="16">
    <source>
        <dbReference type="Proteomes" id="UP000282435"/>
    </source>
</evidence>
<evidence type="ECO:0000256" key="9">
    <source>
        <dbReference type="ARBA" id="ARBA00022989"/>
    </source>
</evidence>
<protein>
    <submittedName>
        <fullName evidence="15">Cytochrome b</fullName>
    </submittedName>
</protein>
<dbReference type="GO" id="GO:0020037">
    <property type="term" value="F:heme binding"/>
    <property type="evidence" value="ECO:0007669"/>
    <property type="project" value="TreeGrafter"/>
</dbReference>
<evidence type="ECO:0000256" key="13">
    <source>
        <dbReference type="SAM" id="Phobius"/>
    </source>
</evidence>
<feature type="transmembrane region" description="Helical" evidence="13">
    <location>
        <begin position="48"/>
        <end position="68"/>
    </location>
</feature>
<comment type="similarity">
    <text evidence="12">Belongs to the cytochrome b561 family.</text>
</comment>
<dbReference type="OrthoDB" id="8723024at2"/>
<dbReference type="InterPro" id="IPR016174">
    <property type="entry name" value="Di-haem_cyt_TM"/>
</dbReference>
<dbReference type="GO" id="GO:0009055">
    <property type="term" value="F:electron transfer activity"/>
    <property type="evidence" value="ECO:0007669"/>
    <property type="project" value="InterPro"/>
</dbReference>
<dbReference type="Pfam" id="PF01292">
    <property type="entry name" value="Ni_hydr_CYTB"/>
    <property type="match status" value="1"/>
</dbReference>
<dbReference type="GO" id="GO:0022904">
    <property type="term" value="P:respiratory electron transport chain"/>
    <property type="evidence" value="ECO:0007669"/>
    <property type="project" value="InterPro"/>
</dbReference>
<evidence type="ECO:0000256" key="4">
    <source>
        <dbReference type="ARBA" id="ARBA00022475"/>
    </source>
</evidence>
<keyword evidence="4" id="KW-1003">Cell membrane</keyword>
<keyword evidence="6 13" id="KW-0812">Transmembrane</keyword>
<feature type="transmembrane region" description="Helical" evidence="13">
    <location>
        <begin position="137"/>
        <end position="157"/>
    </location>
</feature>
<dbReference type="PANTHER" id="PTHR30529:SF1">
    <property type="entry name" value="CYTOCHROME B561 HOMOLOG 2"/>
    <property type="match status" value="1"/>
</dbReference>
<dbReference type="RefSeq" id="WP_126983505.1">
    <property type="nucleotide sequence ID" value="NZ_CP034670.1"/>
</dbReference>
<dbReference type="GO" id="GO:0005886">
    <property type="term" value="C:plasma membrane"/>
    <property type="evidence" value="ECO:0007669"/>
    <property type="project" value="UniProtKB-SubCell"/>
</dbReference>
<organism evidence="15 16">
    <name type="scientific">Eikenella corrodens</name>
    <dbReference type="NCBI Taxonomy" id="539"/>
    <lineage>
        <taxon>Bacteria</taxon>
        <taxon>Pseudomonadati</taxon>
        <taxon>Pseudomonadota</taxon>
        <taxon>Betaproteobacteria</taxon>
        <taxon>Neisseriales</taxon>
        <taxon>Neisseriaceae</taxon>
        <taxon>Eikenella</taxon>
    </lineage>
</organism>
<dbReference type="InterPro" id="IPR011577">
    <property type="entry name" value="Cyt_b561_bac/Ni-Hgenase"/>
</dbReference>
<dbReference type="Proteomes" id="UP000282435">
    <property type="component" value="Chromosome"/>
</dbReference>
<comment type="subcellular location">
    <subcellularLocation>
        <location evidence="2">Cell membrane</location>
        <topology evidence="2">Multi-pass membrane protein</topology>
    </subcellularLocation>
</comment>
<dbReference type="SUPFAM" id="SSF81342">
    <property type="entry name" value="Transmembrane di-heme cytochromes"/>
    <property type="match status" value="1"/>
</dbReference>
<proteinExistence type="inferred from homology"/>
<keyword evidence="7" id="KW-0479">Metal-binding</keyword>
<evidence type="ECO:0000256" key="8">
    <source>
        <dbReference type="ARBA" id="ARBA00022982"/>
    </source>
</evidence>
<evidence type="ECO:0000259" key="14">
    <source>
        <dbReference type="Pfam" id="PF01292"/>
    </source>
</evidence>
<feature type="transmembrane region" description="Helical" evidence="13">
    <location>
        <begin position="14"/>
        <end position="36"/>
    </location>
</feature>
<dbReference type="Gene3D" id="1.20.950.20">
    <property type="entry name" value="Transmembrane di-heme cytochromes, Chain C"/>
    <property type="match status" value="1"/>
</dbReference>
<dbReference type="AlphaFoldDB" id="A0A3S9SKP7"/>
<evidence type="ECO:0000256" key="5">
    <source>
        <dbReference type="ARBA" id="ARBA00022617"/>
    </source>
</evidence>
<comment type="cofactor">
    <cofactor evidence="1">
        <name>heme b</name>
        <dbReference type="ChEBI" id="CHEBI:60344"/>
    </cofactor>
</comment>
<keyword evidence="3" id="KW-0813">Transport</keyword>
<keyword evidence="5" id="KW-0349">Heme</keyword>
<dbReference type="GO" id="GO:0046872">
    <property type="term" value="F:metal ion binding"/>
    <property type="evidence" value="ECO:0007669"/>
    <property type="project" value="UniProtKB-KW"/>
</dbReference>
<evidence type="ECO:0000313" key="15">
    <source>
        <dbReference type="EMBL" id="AZR60004.1"/>
    </source>
</evidence>
<dbReference type="InterPro" id="IPR052168">
    <property type="entry name" value="Cytochrome_b561_oxidase"/>
</dbReference>
<dbReference type="EMBL" id="CP034670">
    <property type="protein sequence ID" value="AZR60004.1"/>
    <property type="molecule type" value="Genomic_DNA"/>
</dbReference>